<feature type="signal peptide" evidence="2">
    <location>
        <begin position="1"/>
        <end position="27"/>
    </location>
</feature>
<dbReference type="Proteomes" id="UP001211987">
    <property type="component" value="Unassembled WGS sequence"/>
</dbReference>
<feature type="domain" description="MBG" evidence="3">
    <location>
        <begin position="909"/>
        <end position="973"/>
    </location>
</feature>
<keyword evidence="1" id="KW-1133">Transmembrane helix</keyword>
<feature type="chain" id="PRO_5044209905" evidence="2">
    <location>
        <begin position="28"/>
        <end position="1023"/>
    </location>
</feature>
<feature type="domain" description="MBG" evidence="3">
    <location>
        <begin position="827"/>
        <end position="899"/>
    </location>
</feature>
<protein>
    <submittedName>
        <fullName evidence="4">MBG domain-containing protein</fullName>
    </submittedName>
</protein>
<dbReference type="InterPro" id="IPR041286">
    <property type="entry name" value="MBG_2"/>
</dbReference>
<reference evidence="4" key="1">
    <citation type="submission" date="2023-01" db="EMBL/GenBank/DDBJ databases">
        <title>Human gut microbiome strain richness.</title>
        <authorList>
            <person name="Chen-Liaw A."/>
        </authorList>
    </citation>
    <scope>NUCLEOTIDE SEQUENCE</scope>
    <source>
        <strain evidence="4">1001217st2_G6_1001217B_191108</strain>
    </source>
</reference>
<feature type="transmembrane region" description="Helical" evidence="1">
    <location>
        <begin position="997"/>
        <end position="1015"/>
    </location>
</feature>
<gene>
    <name evidence="4" type="ORF">PM738_01125</name>
</gene>
<evidence type="ECO:0000256" key="2">
    <source>
        <dbReference type="SAM" id="SignalP"/>
    </source>
</evidence>
<sequence length="1023" mass="112401">MKKLKKIIALVLTVGLTFQCLTISGFAYDENVDSETDSIALQTKATETWKKEYKNTVNLIVEGEIHGNIVNQTATAFQTVEGTKDSGILGKYNTTKNKQSTASISIEPDNGYSVEIVSSSYGSSSLLVGLNNKIFNARDYISIDDNNLAITINPLNLNVPNNSLLKANDSFELKSNITIKFVREQVIFTRTVSEFGAIEPAEEGKSFENNQYRVEKNAQTTTSFKAVADNNYRLEKVYVDGVETSFDENGIFNVNNGKNVTLSAEYVEKDESEIQVKKDITWRYTTDFSAIKNTIYDCIDLKNSNLDSDATVDDFEYFYKYSLTSLVNDVLGITLPALDKFDQNIWIKLGSDASIESILNDNISNSFNLEIIKGLLKAAGADLTEQLTVPPVGEGTIKIAYIGDKDYKPSEKEFSVNIIKGKVKIKVNSTTIDYGEIIPNNLVVTDPTGVNKFVLYLGIDTDVTGYASLVLPNGLAYDVLGKLFPNGFTVNDLTKVLEVLNLGINSDVIDKLLNELPDSVKNFKVEINKQPQNAGLYTVAGITADSNYNTAFGLGTLLIKQNNTELTLKFNQEIKGSIVYSDRYNFNFGGKLYNKEGTVVDGIQVRTLYTGFSSDGKYHTNTKPILEPGVYTETVYTLGSNYAVKPITRVYTIRKETVQIKFDNYLNVETYDGTSKSLIGKVYDKSGNAFIDAKLVYKGVDNSYNSTIPPTAAGRYRVVASYSGDDTHYAAIPKVASLVIKKADKAIVTVNDINNNYGEECKYSYSLEGVVARDIDTLVSSIVCVTDNNENVGNHKIKAIINEDVAKNYKEVVVVKGKHTITPKAININIDNINTTYGDDEKVLTFSLAVDSTLAYGDTLADLGITLERESGNDVGEYKITGDASNENYDVTFTDGTYTIASKKVQLIIDDKMKVEGEIDPEFTYNIIGLVNGDIFAVELTREPGEKAGKYVINGKVEGANNYNLEIVTGTLTVNAKTALPVKPVDKGTPTGDNVDLNTLIALAGISALLLLIILRKIHSLNK</sequence>
<keyword evidence="1" id="KW-0472">Membrane</keyword>
<dbReference type="RefSeq" id="WP_230321103.1">
    <property type="nucleotide sequence ID" value="NZ_JADPBR010000001.1"/>
</dbReference>
<dbReference type="Pfam" id="PF18676">
    <property type="entry name" value="MBG_2"/>
    <property type="match status" value="2"/>
</dbReference>
<evidence type="ECO:0000256" key="1">
    <source>
        <dbReference type="SAM" id="Phobius"/>
    </source>
</evidence>
<comment type="caution">
    <text evidence="4">The sequence shown here is derived from an EMBL/GenBank/DDBJ whole genome shotgun (WGS) entry which is preliminary data.</text>
</comment>
<organism evidence="4 5">
    <name type="scientific">Thomasclavelia ramosa</name>
    <dbReference type="NCBI Taxonomy" id="1547"/>
    <lineage>
        <taxon>Bacteria</taxon>
        <taxon>Bacillati</taxon>
        <taxon>Bacillota</taxon>
        <taxon>Erysipelotrichia</taxon>
        <taxon>Erysipelotrichales</taxon>
        <taxon>Coprobacillaceae</taxon>
        <taxon>Thomasclavelia</taxon>
    </lineage>
</organism>
<proteinExistence type="predicted"/>
<dbReference type="AlphaFoldDB" id="A0AB35IFY4"/>
<accession>A0AB35IFY4</accession>
<keyword evidence="1" id="KW-0812">Transmembrane</keyword>
<evidence type="ECO:0000313" key="5">
    <source>
        <dbReference type="Proteomes" id="UP001211987"/>
    </source>
</evidence>
<name>A0AB35IFY4_9FIRM</name>
<evidence type="ECO:0000313" key="4">
    <source>
        <dbReference type="EMBL" id="MDB7082389.1"/>
    </source>
</evidence>
<dbReference type="EMBL" id="JAQLKE010000001">
    <property type="protein sequence ID" value="MDB7082389.1"/>
    <property type="molecule type" value="Genomic_DNA"/>
</dbReference>
<keyword evidence="2" id="KW-0732">Signal</keyword>
<evidence type="ECO:0000259" key="3">
    <source>
        <dbReference type="Pfam" id="PF18676"/>
    </source>
</evidence>